<dbReference type="RefSeq" id="WP_180723326.1">
    <property type="nucleotide sequence ID" value="NZ_AP023175.1"/>
</dbReference>
<dbReference type="AlphaFoldDB" id="A0A7I8BV77"/>
<dbReference type="KEGG" id="plad:PPGU16_52150"/>
<dbReference type="EMBL" id="AP023175">
    <property type="protein sequence ID" value="BCF92148.1"/>
    <property type="molecule type" value="Genomic_DNA"/>
</dbReference>
<protein>
    <submittedName>
        <fullName evidence="1">Uncharacterized protein</fullName>
    </submittedName>
</protein>
<gene>
    <name evidence="1" type="ORF">PPGU16_52150</name>
</gene>
<reference evidence="1 2" key="1">
    <citation type="journal article" date="2020" name="Genes (Basel)">
        <title>Genomic Comparison of Insect Gut Symbionts from Divergent Burkholderia Subclades.</title>
        <authorList>
            <person name="Takeshita K."/>
            <person name="Kikuchi Y."/>
        </authorList>
    </citation>
    <scope>NUCLEOTIDE SEQUENCE [LARGE SCALE GENOMIC DNA]</scope>
    <source>
        <strain evidence="1 2">PGU16</strain>
    </source>
</reference>
<evidence type="ECO:0000313" key="2">
    <source>
        <dbReference type="Proteomes" id="UP000510888"/>
    </source>
</evidence>
<name>A0A7I8BV77_9BURK</name>
<sequence>MLTVYDGDGDEGVDEDFVSAGFVSATDCALCVVLDDWAILCPIDWIDIFLSKNYAVLADGLSASEDPSLELYFSAIESQISVT</sequence>
<evidence type="ECO:0000313" key="1">
    <source>
        <dbReference type="EMBL" id="BCF92148.1"/>
    </source>
</evidence>
<keyword evidence="2" id="KW-1185">Reference proteome</keyword>
<proteinExistence type="predicted"/>
<accession>A0A7I8BV77</accession>
<dbReference type="Proteomes" id="UP000510888">
    <property type="component" value="Chromosome 2"/>
</dbReference>
<organism evidence="1 2">
    <name type="scientific">Paraburkholderia largidicola</name>
    <dbReference type="NCBI Taxonomy" id="3014751"/>
    <lineage>
        <taxon>Bacteria</taxon>
        <taxon>Pseudomonadati</taxon>
        <taxon>Pseudomonadota</taxon>
        <taxon>Betaproteobacteria</taxon>
        <taxon>Burkholderiales</taxon>
        <taxon>Burkholderiaceae</taxon>
        <taxon>Paraburkholderia</taxon>
    </lineage>
</organism>